<dbReference type="eggNOG" id="ENOG502TI4A">
    <property type="taxonomic scope" value="Eukaryota"/>
</dbReference>
<feature type="domain" description="Sdz-33 F-box" evidence="1">
    <location>
        <begin position="173"/>
        <end position="227"/>
    </location>
</feature>
<organism evidence="3">
    <name type="scientific">Caenorhabditis brenneri</name>
    <name type="common">Nematode worm</name>
    <dbReference type="NCBI Taxonomy" id="135651"/>
    <lineage>
        <taxon>Eukaryota</taxon>
        <taxon>Metazoa</taxon>
        <taxon>Ecdysozoa</taxon>
        <taxon>Nematoda</taxon>
        <taxon>Chromadorea</taxon>
        <taxon>Rhabditida</taxon>
        <taxon>Rhabditina</taxon>
        <taxon>Rhabditomorpha</taxon>
        <taxon>Rhabditoidea</taxon>
        <taxon>Rhabditidae</taxon>
        <taxon>Peloderinae</taxon>
        <taxon>Caenorhabditis</taxon>
    </lineage>
</organism>
<dbReference type="AlphaFoldDB" id="G0NRX8"/>
<feature type="domain" description="Sdz-33 F-box" evidence="1">
    <location>
        <begin position="388"/>
        <end position="447"/>
    </location>
</feature>
<dbReference type="Proteomes" id="UP000008068">
    <property type="component" value="Unassembled WGS sequence"/>
</dbReference>
<keyword evidence="3" id="KW-1185">Reference proteome</keyword>
<proteinExistence type="predicted"/>
<name>G0NRX8_CAEBE</name>
<gene>
    <name evidence="2" type="ORF">CAEBREN_19630</name>
</gene>
<dbReference type="EMBL" id="GL379934">
    <property type="protein sequence ID" value="EGT36406.1"/>
    <property type="molecule type" value="Genomic_DNA"/>
</dbReference>
<dbReference type="HOGENOM" id="CLU_469483_0_0_1"/>
<dbReference type="PANTHER" id="PTHR21503:SF8">
    <property type="entry name" value="F-BOX ASSOCIATED DOMAIN-CONTAINING PROTEIN-RELATED"/>
    <property type="match status" value="1"/>
</dbReference>
<evidence type="ECO:0000313" key="3">
    <source>
        <dbReference type="Proteomes" id="UP000008068"/>
    </source>
</evidence>
<protein>
    <recommendedName>
        <fullName evidence="1">Sdz-33 F-box domain-containing protein</fullName>
    </recommendedName>
</protein>
<dbReference type="InParanoid" id="G0NRX8"/>
<dbReference type="InterPro" id="IPR012885">
    <property type="entry name" value="F-box_Sdz-33"/>
</dbReference>
<evidence type="ECO:0000259" key="1">
    <source>
        <dbReference type="Pfam" id="PF07735"/>
    </source>
</evidence>
<dbReference type="Pfam" id="PF07735">
    <property type="entry name" value="FBA_2"/>
    <property type="match status" value="2"/>
</dbReference>
<reference evidence="3" key="1">
    <citation type="submission" date="2011-07" db="EMBL/GenBank/DDBJ databases">
        <authorList>
            <consortium name="Caenorhabditis brenneri Sequencing and Analysis Consortium"/>
            <person name="Wilson R.K."/>
        </authorList>
    </citation>
    <scope>NUCLEOTIDE SEQUENCE [LARGE SCALE GENOMIC DNA]</scope>
    <source>
        <strain evidence="3">PB2801</strain>
    </source>
</reference>
<sequence length="531" mass="62560">MLDFVEIIDFSLISKKSQAFVRSLHFKNKIKLVSIFEKDMKFQLKNKENEEGVLIQKEHLESREKYLKITPVEEDMNFAWTKIWSDYLSRIFNCEVNHLRIGINDYEGRFPAITKFVNSRQSSIDECSLEGVIKDMDELEWFFNNCKINNLLIITQKPESQTKPISYRFVLRYFIIHGFQDWISIDNLLSYNCQDFYFQRCPFTETDLNRFLKAWIGGSNRGMKGFHVTVQSLDLDVLLDGIEWERRENTLVRTVAHSRFGSKKFNGGIDIKLTMDLNGTLVLAGVKSHNELVVYWEKEIDGLIFMLDYLTELFPYMPISDFDTCKPIEGETKKMIEWFKKRDKPEVEKCTIWNTERILNATEHASIILNNVTITTALEMFIQLPEDFKQDLPQDLKLFVCDYANWITRDQLLQMNYKQIDLRKTNFKNKDVSDLVNRIMNGDLPAFKFASFELFLPNIDQIVNGINYDKLPSQLQCNQISTKYGRHKYYFYGVYDYERADGKVVSICDGRTTPKITVFVWSRTEPVDQFK</sequence>
<accession>G0NRX8</accession>
<evidence type="ECO:0000313" key="2">
    <source>
        <dbReference type="EMBL" id="EGT36406.1"/>
    </source>
</evidence>
<dbReference type="PANTHER" id="PTHR21503">
    <property type="entry name" value="F-BOX-CONTAINING HYPOTHETICAL PROTEIN C.ELEGANS"/>
    <property type="match status" value="1"/>
</dbReference>